<dbReference type="PANTHER" id="PTHR43434">
    <property type="entry name" value="PHOSPHOGLYCOLATE PHOSPHATASE"/>
    <property type="match status" value="1"/>
</dbReference>
<evidence type="ECO:0000313" key="2">
    <source>
        <dbReference type="Proteomes" id="UP000036503"/>
    </source>
</evidence>
<dbReference type="OrthoDB" id="9792518at2"/>
<dbReference type="Pfam" id="PF13419">
    <property type="entry name" value="HAD_2"/>
    <property type="match status" value="1"/>
</dbReference>
<accession>A0A0J6WUQ5</accession>
<dbReference type="Proteomes" id="UP000036503">
    <property type="component" value="Unassembled WGS sequence"/>
</dbReference>
<sequence>MYKYVLFDLDGTLTDSKEGIIKSVAYALHQLGETTEGRLDQHVVVGPPLLTTFREVYGFSDEKAKRAYGYFQERYSTLGKFENRAFDGVVPMLRQFGDKGIRCFVATSKPQVHAEAICQKFGIAPYVEKIAGPAVGGTDSKADIMKRILTHIGTVQTGEAVMVGDRRFDVIGARMTGMPVILVGFGYGNEAERQEFPPDIFVETVEDLKQTILQY</sequence>
<name>A0A0J6WUQ5_9FIRM</name>
<dbReference type="Gene3D" id="3.40.50.1000">
    <property type="entry name" value="HAD superfamily/HAD-like"/>
    <property type="match status" value="1"/>
</dbReference>
<reference evidence="1 2" key="1">
    <citation type="submission" date="2015-06" db="EMBL/GenBank/DDBJ databases">
        <title>Draft genome sequence of beer spoilage bacterium Megasphaera cerevisiae type strain 20462.</title>
        <authorList>
            <person name="Kutumbaka K."/>
            <person name="Pasmowitz J."/>
            <person name="Mategko J."/>
            <person name="Reyes D."/>
            <person name="Friedrich A."/>
            <person name="Han S."/>
            <person name="Martens-Habbena W."/>
            <person name="Neal-McKinney J."/>
            <person name="Janagama H.K."/>
            <person name="Nadala C."/>
            <person name="Samadpour M."/>
        </authorList>
    </citation>
    <scope>NUCLEOTIDE SEQUENCE [LARGE SCALE GENOMIC DNA]</scope>
    <source>
        <strain evidence="1 2">DSM 20462</strain>
    </source>
</reference>
<dbReference type="EMBL" id="LEKT01000040">
    <property type="protein sequence ID" value="KMO85918.1"/>
    <property type="molecule type" value="Genomic_DNA"/>
</dbReference>
<organism evidence="1 2">
    <name type="scientific">Megasphaera cerevisiae DSM 20462</name>
    <dbReference type="NCBI Taxonomy" id="1122219"/>
    <lineage>
        <taxon>Bacteria</taxon>
        <taxon>Bacillati</taxon>
        <taxon>Bacillota</taxon>
        <taxon>Negativicutes</taxon>
        <taxon>Veillonellales</taxon>
        <taxon>Veillonellaceae</taxon>
        <taxon>Megasphaera</taxon>
    </lineage>
</organism>
<keyword evidence="2" id="KW-1185">Reference proteome</keyword>
<comment type="caution">
    <text evidence="1">The sequence shown here is derived from an EMBL/GenBank/DDBJ whole genome shotgun (WGS) entry which is preliminary data.</text>
</comment>
<dbReference type="GO" id="GO:0004713">
    <property type="term" value="F:protein tyrosine kinase activity"/>
    <property type="evidence" value="ECO:0007669"/>
    <property type="project" value="TreeGrafter"/>
</dbReference>
<dbReference type="InterPro" id="IPR023214">
    <property type="entry name" value="HAD_sf"/>
</dbReference>
<dbReference type="InterPro" id="IPR036412">
    <property type="entry name" value="HAD-like_sf"/>
</dbReference>
<dbReference type="InParanoid" id="A0A0J6WUQ5"/>
<dbReference type="SFLD" id="SFLDG01129">
    <property type="entry name" value="C1.5:_HAD__Beta-PGM__Phosphata"/>
    <property type="match status" value="1"/>
</dbReference>
<dbReference type="SFLD" id="SFLDS00003">
    <property type="entry name" value="Haloacid_Dehalogenase"/>
    <property type="match status" value="1"/>
</dbReference>
<dbReference type="InterPro" id="IPR023198">
    <property type="entry name" value="PGP-like_dom2"/>
</dbReference>
<dbReference type="RefSeq" id="WP_048514857.1">
    <property type="nucleotide sequence ID" value="NZ_FUXD01000036.1"/>
</dbReference>
<dbReference type="PATRIC" id="fig|1122219.3.peg.2009"/>
<evidence type="ECO:0000313" key="1">
    <source>
        <dbReference type="EMBL" id="KMO85918.1"/>
    </source>
</evidence>
<gene>
    <name evidence="1" type="ORF">AB840_10785</name>
</gene>
<dbReference type="InterPro" id="IPR041492">
    <property type="entry name" value="HAD_2"/>
</dbReference>
<dbReference type="PANTHER" id="PTHR43434:SF20">
    <property type="entry name" value="5'-NUCLEOTIDASE"/>
    <property type="match status" value="1"/>
</dbReference>
<protein>
    <submittedName>
        <fullName evidence="1">Haloacid dehalogenase</fullName>
    </submittedName>
</protein>
<dbReference type="Gene3D" id="1.10.150.240">
    <property type="entry name" value="Putative phosphatase, domain 2"/>
    <property type="match status" value="1"/>
</dbReference>
<dbReference type="GO" id="GO:0005829">
    <property type="term" value="C:cytosol"/>
    <property type="evidence" value="ECO:0007669"/>
    <property type="project" value="TreeGrafter"/>
</dbReference>
<dbReference type="InterPro" id="IPR050155">
    <property type="entry name" value="HAD-like_hydrolase_sf"/>
</dbReference>
<dbReference type="SUPFAM" id="SSF56784">
    <property type="entry name" value="HAD-like"/>
    <property type="match status" value="1"/>
</dbReference>
<dbReference type="STRING" id="39029.BSR42_02165"/>
<proteinExistence type="predicted"/>
<dbReference type="AlphaFoldDB" id="A0A0J6WUQ5"/>